<evidence type="ECO:0000313" key="2">
    <source>
        <dbReference type="EMBL" id="NEU70299.1"/>
    </source>
</evidence>
<evidence type="ECO:0000259" key="1">
    <source>
        <dbReference type="Pfam" id="PF18961"/>
    </source>
</evidence>
<protein>
    <recommendedName>
        <fullName evidence="1">DUF5703 domain-containing protein</fullName>
    </recommendedName>
</protein>
<dbReference type="SUPFAM" id="SSF48208">
    <property type="entry name" value="Six-hairpin glycosidases"/>
    <property type="match status" value="1"/>
</dbReference>
<reference evidence="2 3" key="1">
    <citation type="submission" date="2020-02" db="EMBL/GenBank/DDBJ databases">
        <title>Draft genome sequence of two Spirosoma agri KCTC 52727 and Spirosoma terrae KCTC 52035.</title>
        <authorList>
            <person name="Rojas J."/>
            <person name="Ambika Manirajan B."/>
            <person name="Ratering S."/>
            <person name="Suarez C."/>
            <person name="Schnell S."/>
        </authorList>
    </citation>
    <scope>NUCLEOTIDE SEQUENCE [LARGE SCALE GENOMIC DNA]</scope>
    <source>
        <strain evidence="2 3">KCTC 52727</strain>
    </source>
</reference>
<sequence>MILVAWGLLSPRTFAQSVSLAPYNVVWTTQSANSGESMPCGGGDIGLNVWVEKGDLLLYVSRSGTFDENNALLKLGRLRLHLNPNPFTPGYRFRQELHLQEGYVRVTGQRGGQVVQIIIWVDVFRPVVHLDLTSHQPLIARLSYENWRTQDRLLAVNEGAATSYKTLPNLPIVQRRDQVAFMGNVLHFYHRNQDSTVFDYTVKQQGLTALKDSLWNPLHQLTFGGDLRGTAMIADGSTIGVYQNTPFTGWHLKSRRPTRSTQISLVLHQQQTPTLADWQRGLEHQRKQADQVAKTARSQSQAWWHQFWNRSYIVIQPDKADSSAIPWQIGRNYQLFRYMLGCNAYGSYPTKFNGGLFTYDPVWVKPELAFSPDFRAWGGGTFTAQNQRLVYWPLLKSGDVDLMKPQFEFYRRTLPTAEQRSRFYWGHGGACFSEQLENFGLPQAFEYLANQYVFKTQRPPTYDKGVEFNNWLAYTWDTVLEFCLMILDAERFSGQDIAPYLPLIDSSVRFFDEHYQQAQRQRSTKSLDEQGHFVLYPGSAAETYKTTYNAITTVAGLRAVLSRLLALSDRYIPASKRSYYEAMLSRVPPIPTRIMQGHRTLAPAQAWERINNVEIPQLYPVFPYNLYGLGKPDFELALNTWQYDSEAAKVKDYVGWKQDNIFCARLGLTNEAARLTEQKLGNSARRFPAFWGPGFDWTPDHNWGGSGMIGLQEMLMQTDGRTIQLLPAWPRTWDVVFRLHAPYQTVVEGRVVNGKLEQLRVSPPERARDVVLPGN</sequence>
<organism evidence="2 3">
    <name type="scientific">Spirosoma agri</name>
    <dbReference type="NCBI Taxonomy" id="1987381"/>
    <lineage>
        <taxon>Bacteria</taxon>
        <taxon>Pseudomonadati</taxon>
        <taxon>Bacteroidota</taxon>
        <taxon>Cytophagia</taxon>
        <taxon>Cytophagales</taxon>
        <taxon>Cytophagaceae</taxon>
        <taxon>Spirosoma</taxon>
    </lineage>
</organism>
<dbReference type="AlphaFoldDB" id="A0A6M0IPN7"/>
<accession>A0A6M0IPN7</accession>
<gene>
    <name evidence="2" type="ORF">GK091_25715</name>
</gene>
<dbReference type="Pfam" id="PF18961">
    <property type="entry name" value="DUF5703_N"/>
    <property type="match status" value="1"/>
</dbReference>
<dbReference type="Proteomes" id="UP000477386">
    <property type="component" value="Unassembled WGS sequence"/>
</dbReference>
<dbReference type="InterPro" id="IPR043757">
    <property type="entry name" value="DUF5703_N"/>
</dbReference>
<keyword evidence="3" id="KW-1185">Reference proteome</keyword>
<dbReference type="Gene3D" id="1.50.10.10">
    <property type="match status" value="1"/>
</dbReference>
<comment type="caution">
    <text evidence="2">The sequence shown here is derived from an EMBL/GenBank/DDBJ whole genome shotgun (WGS) entry which is preliminary data.</text>
</comment>
<dbReference type="InterPro" id="IPR012341">
    <property type="entry name" value="6hp_glycosidase-like_sf"/>
</dbReference>
<dbReference type="EMBL" id="JAAGNZ010000004">
    <property type="protein sequence ID" value="NEU70299.1"/>
    <property type="molecule type" value="Genomic_DNA"/>
</dbReference>
<feature type="domain" description="DUF5703" evidence="1">
    <location>
        <begin position="26"/>
        <end position="313"/>
    </location>
</feature>
<proteinExistence type="predicted"/>
<evidence type="ECO:0000313" key="3">
    <source>
        <dbReference type="Proteomes" id="UP000477386"/>
    </source>
</evidence>
<dbReference type="GO" id="GO:0005975">
    <property type="term" value="P:carbohydrate metabolic process"/>
    <property type="evidence" value="ECO:0007669"/>
    <property type="project" value="InterPro"/>
</dbReference>
<dbReference type="InterPro" id="IPR008928">
    <property type="entry name" value="6-hairpin_glycosidase_sf"/>
</dbReference>
<name>A0A6M0IPN7_9BACT</name>